<dbReference type="CDD" id="cd00086">
    <property type="entry name" value="homeodomain"/>
    <property type="match status" value="1"/>
</dbReference>
<keyword evidence="1 2" id="KW-0238">DNA-binding</keyword>
<keyword evidence="3" id="KW-0472">Membrane</keyword>
<evidence type="ECO:0000256" key="2">
    <source>
        <dbReference type="RuleBase" id="RU000682"/>
    </source>
</evidence>
<keyword evidence="1 2" id="KW-0539">Nucleus</keyword>
<comment type="caution">
    <text evidence="5">The sequence shown here is derived from an EMBL/GenBank/DDBJ whole genome shotgun (WGS) entry which is preliminary data.</text>
</comment>
<name>A0A819GL62_9BILA</name>
<dbReference type="PROSITE" id="PS50071">
    <property type="entry name" value="HOMEOBOX_2"/>
    <property type="match status" value="1"/>
</dbReference>
<gene>
    <name evidence="5" type="ORF">OVN521_LOCUS8597</name>
</gene>
<comment type="subcellular location">
    <subcellularLocation>
        <location evidence="1 2">Nucleus</location>
    </subcellularLocation>
</comment>
<dbReference type="SUPFAM" id="SSF46689">
    <property type="entry name" value="Homeodomain-like"/>
    <property type="match status" value="1"/>
</dbReference>
<dbReference type="Gene3D" id="1.10.10.60">
    <property type="entry name" value="Homeodomain-like"/>
    <property type="match status" value="1"/>
</dbReference>
<dbReference type="Pfam" id="PF00046">
    <property type="entry name" value="Homeodomain"/>
    <property type="match status" value="1"/>
</dbReference>
<dbReference type="SMART" id="SM00389">
    <property type="entry name" value="HOX"/>
    <property type="match status" value="1"/>
</dbReference>
<proteinExistence type="predicted"/>
<dbReference type="GO" id="GO:0003677">
    <property type="term" value="F:DNA binding"/>
    <property type="evidence" value="ECO:0007669"/>
    <property type="project" value="UniProtKB-UniRule"/>
</dbReference>
<evidence type="ECO:0000313" key="6">
    <source>
        <dbReference type="Proteomes" id="UP000663866"/>
    </source>
</evidence>
<feature type="DNA-binding region" description="Homeobox" evidence="1">
    <location>
        <begin position="428"/>
        <end position="487"/>
    </location>
</feature>
<keyword evidence="3" id="KW-0812">Transmembrane</keyword>
<sequence>MSGLHSAASRRTLLHPNAVSPSLDHNDPIFSQGALLRDPSTLSTNDIGFSRVLDKDGDVQEHTVMQVEIENEPLMQQTKRSELASKNALLTQRWQTILVATVVAVALAAGIGGLGYWISIPKVITQPYLLYGASCYMNSRSCDATRNLWCPAGTCICTGNYQWNVTAQNCSCGAYQMWTGFKCQDYGSYGDPCNSVPCKPTLTCMQVINQTYTTGQDICVCDSTTYLQTVGVNSGTCVTRLTYNDSCLTNTDCKDWLGLSCASVGGTLQCQCTSTSYWNGSYCVSNALGGQACSVSVPCDTTRGLTCTAGICECDSYNYWDNVTTQWCQAKKTYAVSCQYDFQCNTTVNLSCPSASTGCNCPSFSNGGMCDCASTNFWDGQRCSTRHSFNGTCPGQYACAANLVCYLGHCICPGNMQQPDNVQFITMSSQLRHVYTREERTILEASFACQSHPNIMEKERLAKLLNCNIIQISNWFQNHRRRMKKQNKSALSNISTSTNTVSADSPMYQPPCAYHQSQYSYNINTDNSSYYYYYHPPTSQYIYSHEPVYTQSTYFDPFVTYEQ</sequence>
<keyword evidence="3" id="KW-1133">Transmembrane helix</keyword>
<organism evidence="5 6">
    <name type="scientific">Rotaria magnacalcarata</name>
    <dbReference type="NCBI Taxonomy" id="392030"/>
    <lineage>
        <taxon>Eukaryota</taxon>
        <taxon>Metazoa</taxon>
        <taxon>Spiralia</taxon>
        <taxon>Gnathifera</taxon>
        <taxon>Rotifera</taxon>
        <taxon>Eurotatoria</taxon>
        <taxon>Bdelloidea</taxon>
        <taxon>Philodinida</taxon>
        <taxon>Philodinidae</taxon>
        <taxon>Rotaria</taxon>
    </lineage>
</organism>
<reference evidence="5" key="1">
    <citation type="submission" date="2021-02" db="EMBL/GenBank/DDBJ databases">
        <authorList>
            <person name="Nowell W R."/>
        </authorList>
    </citation>
    <scope>NUCLEOTIDE SEQUENCE</scope>
</reference>
<accession>A0A819GL62</accession>
<protein>
    <recommendedName>
        <fullName evidence="4">Homeobox domain-containing protein</fullName>
    </recommendedName>
</protein>
<dbReference type="InterPro" id="IPR001356">
    <property type="entry name" value="HD"/>
</dbReference>
<feature type="domain" description="Homeobox" evidence="4">
    <location>
        <begin position="426"/>
        <end position="486"/>
    </location>
</feature>
<dbReference type="EMBL" id="CAJOBG010001005">
    <property type="protein sequence ID" value="CAF3883580.1"/>
    <property type="molecule type" value="Genomic_DNA"/>
</dbReference>
<dbReference type="GO" id="GO:0005634">
    <property type="term" value="C:nucleus"/>
    <property type="evidence" value="ECO:0007669"/>
    <property type="project" value="UniProtKB-SubCell"/>
</dbReference>
<dbReference type="Proteomes" id="UP000663866">
    <property type="component" value="Unassembled WGS sequence"/>
</dbReference>
<dbReference type="InterPro" id="IPR009057">
    <property type="entry name" value="Homeodomain-like_sf"/>
</dbReference>
<feature type="transmembrane region" description="Helical" evidence="3">
    <location>
        <begin position="96"/>
        <end position="118"/>
    </location>
</feature>
<evidence type="ECO:0000313" key="5">
    <source>
        <dbReference type="EMBL" id="CAF3883580.1"/>
    </source>
</evidence>
<keyword evidence="1 2" id="KW-0371">Homeobox</keyword>
<evidence type="ECO:0000259" key="4">
    <source>
        <dbReference type="PROSITE" id="PS50071"/>
    </source>
</evidence>
<dbReference type="AlphaFoldDB" id="A0A819GL62"/>
<evidence type="ECO:0000256" key="1">
    <source>
        <dbReference type="PROSITE-ProRule" id="PRU00108"/>
    </source>
</evidence>
<evidence type="ECO:0000256" key="3">
    <source>
        <dbReference type="SAM" id="Phobius"/>
    </source>
</evidence>
<keyword evidence="6" id="KW-1185">Reference proteome</keyword>